<gene>
    <name evidence="1" type="ORF">PLOB_00039009</name>
</gene>
<sequence>FRPTSCVEYGQQRASKDGIYKIYDDGGNSFPAYCDLTSEAGIAWTLVMSWSRENRLISAFYNTALQINAPENETSPNWDRYRLSLERMRSLQVHSTHWRATCSYPTHGIDFRDYLRGNFKDFDIVDFLGNGECKRVDYVDIRGHNGTNLTVSFWQQKHSYTLHTDSRLASSCKFDASLGAVSGEDNFGFYEVFNPKFRCTQAGNSTTQWWEWGDCGLFTGRNAQHITFSSEKVTVHRRRFLKIYSLTICYIWQNFSFHRILNNKNFKMERLTSCVEYGRQGFYKDGIYKIYDNDGNSFPSYCDLKSEPGIAWTLVMSWSRENRLISAFYNTPLQINAPENETSPNWDRYRLSLERMRSLQVHSTHWRATCSYPTHGIDFTDYLRGNFKDFNIVDFLGNGECKKVEYVDIRGLNGTNLTAPFWANFGVGLYTDSSIDFCELNATVGAVSSEDNFGSYNGINPKFRCTQEDSSTTQWWFGAQFKK</sequence>
<dbReference type="InterPro" id="IPR014716">
    <property type="entry name" value="Fibrinogen_a/b/g_C_1"/>
</dbReference>
<comment type="caution">
    <text evidence="1">The sequence shown here is derived from an EMBL/GenBank/DDBJ whole genome shotgun (WGS) entry which is preliminary data.</text>
</comment>
<evidence type="ECO:0008006" key="3">
    <source>
        <dbReference type="Google" id="ProtNLM"/>
    </source>
</evidence>
<proteinExistence type="predicted"/>
<feature type="non-terminal residue" evidence="1">
    <location>
        <position position="1"/>
    </location>
</feature>
<keyword evidence="2" id="KW-1185">Reference proteome</keyword>
<evidence type="ECO:0000313" key="2">
    <source>
        <dbReference type="Proteomes" id="UP001159405"/>
    </source>
</evidence>
<dbReference type="SUPFAM" id="SSF56496">
    <property type="entry name" value="Fibrinogen C-terminal domain-like"/>
    <property type="match status" value="2"/>
</dbReference>
<dbReference type="Gene3D" id="3.90.215.10">
    <property type="entry name" value="Gamma Fibrinogen, chain A, domain 1"/>
    <property type="match status" value="1"/>
</dbReference>
<accession>A0ABN8PBV5</accession>
<evidence type="ECO:0000313" key="1">
    <source>
        <dbReference type="EMBL" id="CAH3137463.1"/>
    </source>
</evidence>
<dbReference type="InterPro" id="IPR036056">
    <property type="entry name" value="Fibrinogen-like_C"/>
</dbReference>
<organism evidence="1 2">
    <name type="scientific">Porites lobata</name>
    <dbReference type="NCBI Taxonomy" id="104759"/>
    <lineage>
        <taxon>Eukaryota</taxon>
        <taxon>Metazoa</taxon>
        <taxon>Cnidaria</taxon>
        <taxon>Anthozoa</taxon>
        <taxon>Hexacorallia</taxon>
        <taxon>Scleractinia</taxon>
        <taxon>Fungiina</taxon>
        <taxon>Poritidae</taxon>
        <taxon>Porites</taxon>
    </lineage>
</organism>
<reference evidence="1 2" key="1">
    <citation type="submission" date="2022-05" db="EMBL/GenBank/DDBJ databases">
        <authorList>
            <consortium name="Genoscope - CEA"/>
            <person name="William W."/>
        </authorList>
    </citation>
    <scope>NUCLEOTIDE SEQUENCE [LARGE SCALE GENOMIC DNA]</scope>
</reference>
<protein>
    <recommendedName>
        <fullName evidence="3">Fibrinogen C-terminal domain-containing protein</fullName>
    </recommendedName>
</protein>
<dbReference type="EMBL" id="CALNXK010000059">
    <property type="protein sequence ID" value="CAH3137463.1"/>
    <property type="molecule type" value="Genomic_DNA"/>
</dbReference>
<dbReference type="Proteomes" id="UP001159405">
    <property type="component" value="Unassembled WGS sequence"/>
</dbReference>
<name>A0ABN8PBV5_9CNID</name>